<dbReference type="AlphaFoldDB" id="A0A1H6C5I2"/>
<evidence type="ECO:0000313" key="6">
    <source>
        <dbReference type="Proteomes" id="UP000296733"/>
    </source>
</evidence>
<keyword evidence="5" id="KW-1185">Reference proteome</keyword>
<feature type="region of interest" description="Disordered" evidence="2">
    <location>
        <begin position="1"/>
        <end position="42"/>
    </location>
</feature>
<keyword evidence="3" id="KW-0378">Hydrolase</keyword>
<reference evidence="3 6" key="2">
    <citation type="journal article" date="2019" name="Nat. Commun.">
        <title>A new type of DNA phosphorothioation-based antiviral system in archaea.</title>
        <authorList>
            <person name="Xiong L."/>
            <person name="Liu S."/>
            <person name="Chen S."/>
            <person name="Xiao Y."/>
            <person name="Zhu B."/>
            <person name="Gao Y."/>
            <person name="Zhang Y."/>
            <person name="Chen B."/>
            <person name="Luo J."/>
            <person name="Deng Z."/>
            <person name="Chen X."/>
            <person name="Wang L."/>
            <person name="Chen S."/>
        </authorList>
    </citation>
    <scope>NUCLEOTIDE SEQUENCE [LARGE SCALE GENOMIC DNA]</scope>
    <source>
        <strain evidence="3 6">CGMCC 1.10331</strain>
    </source>
</reference>
<dbReference type="GO" id="GO:0009758">
    <property type="term" value="P:carbohydrate utilization"/>
    <property type="evidence" value="ECO:0007669"/>
    <property type="project" value="InterPro"/>
</dbReference>
<dbReference type="CDD" id="cd08997">
    <property type="entry name" value="GH68"/>
    <property type="match status" value="1"/>
</dbReference>
<dbReference type="GeneID" id="39859134"/>
<evidence type="ECO:0000313" key="3">
    <source>
        <dbReference type="EMBL" id="QCC48597.1"/>
    </source>
</evidence>
<gene>
    <name evidence="3" type="ORF">DV707_13530</name>
    <name evidence="4" type="ORF">SAMN04488133_3195</name>
</gene>
<dbReference type="EMBL" id="CP031311">
    <property type="protein sequence ID" value="QCC48597.1"/>
    <property type="molecule type" value="Genomic_DNA"/>
</dbReference>
<comment type="similarity">
    <text evidence="1">Belongs to the glycosyl hydrolase 68 family.</text>
</comment>
<dbReference type="OrthoDB" id="336510at2157"/>
<name>A0A1H6C5I2_9EURY</name>
<dbReference type="InterPro" id="IPR023296">
    <property type="entry name" value="Glyco_hydro_beta-prop_sf"/>
</dbReference>
<feature type="compositionally biased region" description="Basic and acidic residues" evidence="2">
    <location>
        <begin position="442"/>
        <end position="457"/>
    </location>
</feature>
<dbReference type="Proteomes" id="UP000296733">
    <property type="component" value="Chromosome"/>
</dbReference>
<dbReference type="SUPFAM" id="SSF75005">
    <property type="entry name" value="Arabinanase/levansucrase/invertase"/>
    <property type="match status" value="1"/>
</dbReference>
<proteinExistence type="inferred from homology"/>
<sequence>MPDRPSNREPNVGGDPPRSRWSREQAAGIERTPETVAPIIYPPESTPAEDVHVWDTWLLRDRHGRVADLDGWRVVFSLTAPRDLLPGKRHDVAAIRYFYSRDGRRWHDGGPVFADDALGQRQWAGSALYDDGDVYLYYTAAGTEGAAELTYTQRLVGASGGTVTTTGSSLSIDGLWTHHELLRPDGEWYETESQSRGMIYTFRDPWFYEDPETGEVCLLFEANAPVPEGSDRCGGDDGLQEFNGAVGVAVSPSGDPMEWELRPPILESVCTNQELERPHVVYRDGRYYLFVSSHMHTFAPGLEGYDALYGFVADSLGGPYRPLNDSGLVVTNPHNAPFQAYSWMAFPHREEILVESFFNYFDFAGDSLDEIAHLSEREQRRRFGGTLGPTIRLAVDGDRTRVLGTLDHWHIPTSNESLPDFDVDDPAGAVPEDGEGPLGPSARRDFRESEYVDRDGAATDGGTDDEVRIDSVGSYYGYST</sequence>
<protein>
    <submittedName>
        <fullName evidence="3">Glycoside hydrolase family 68 protein</fullName>
    </submittedName>
    <submittedName>
        <fullName evidence="4">Levansucrase</fullName>
    </submittedName>
</protein>
<dbReference type="Pfam" id="PF02435">
    <property type="entry name" value="Glyco_hydro_68"/>
    <property type="match status" value="1"/>
</dbReference>
<evidence type="ECO:0000313" key="4">
    <source>
        <dbReference type="EMBL" id="SEG67626.1"/>
    </source>
</evidence>
<dbReference type="Gene3D" id="2.115.10.20">
    <property type="entry name" value="Glycosyl hydrolase domain, family 43"/>
    <property type="match status" value="1"/>
</dbReference>
<dbReference type="RefSeq" id="WP_103992834.1">
    <property type="nucleotide sequence ID" value="NZ_CP031311.1"/>
</dbReference>
<dbReference type="GO" id="GO:0050053">
    <property type="term" value="F:levansucrase activity"/>
    <property type="evidence" value="ECO:0007669"/>
    <property type="project" value="InterPro"/>
</dbReference>
<feature type="region of interest" description="Disordered" evidence="2">
    <location>
        <begin position="414"/>
        <end position="480"/>
    </location>
</feature>
<dbReference type="EMBL" id="FNVN01000006">
    <property type="protein sequence ID" value="SEG67626.1"/>
    <property type="molecule type" value="Genomic_DNA"/>
</dbReference>
<reference evidence="4 5" key="1">
    <citation type="submission" date="2016-10" db="EMBL/GenBank/DDBJ databases">
        <authorList>
            <person name="de Groot N.N."/>
        </authorList>
    </citation>
    <scope>NUCLEOTIDE SEQUENCE [LARGE SCALE GENOMIC DNA]</scope>
    <source>
        <strain evidence="4 5">CGMCC 1.10331</strain>
    </source>
</reference>
<accession>A0A1H6C5I2</accession>
<dbReference type="KEGG" id="hlm:DV707_13530"/>
<evidence type="ECO:0000313" key="5">
    <source>
        <dbReference type="Proteomes" id="UP000236740"/>
    </source>
</evidence>
<dbReference type="InterPro" id="IPR003469">
    <property type="entry name" value="Glyco_hydro_68"/>
</dbReference>
<dbReference type="GO" id="GO:0016787">
    <property type="term" value="F:hydrolase activity"/>
    <property type="evidence" value="ECO:0007669"/>
    <property type="project" value="UniProtKB-KW"/>
</dbReference>
<dbReference type="Proteomes" id="UP000236740">
    <property type="component" value="Unassembled WGS sequence"/>
</dbReference>
<evidence type="ECO:0000256" key="1">
    <source>
        <dbReference type="RuleBase" id="RU361220"/>
    </source>
</evidence>
<organism evidence="4 5">
    <name type="scientific">Halobellus limi</name>
    <dbReference type="NCBI Taxonomy" id="699433"/>
    <lineage>
        <taxon>Archaea</taxon>
        <taxon>Methanobacteriati</taxon>
        <taxon>Methanobacteriota</taxon>
        <taxon>Stenosarchaea group</taxon>
        <taxon>Halobacteria</taxon>
        <taxon>Halobacteriales</taxon>
        <taxon>Haloferacaceae</taxon>
        <taxon>Halobellus</taxon>
    </lineage>
</organism>
<evidence type="ECO:0000256" key="2">
    <source>
        <dbReference type="SAM" id="MobiDB-lite"/>
    </source>
</evidence>